<comment type="caution">
    <text evidence="2">The sequence shown here is derived from an EMBL/GenBank/DDBJ whole genome shotgun (WGS) entry which is preliminary data.</text>
</comment>
<organism evidence="2 3">
    <name type="scientific">Austropuccinia psidii MF-1</name>
    <dbReference type="NCBI Taxonomy" id="1389203"/>
    <lineage>
        <taxon>Eukaryota</taxon>
        <taxon>Fungi</taxon>
        <taxon>Dikarya</taxon>
        <taxon>Basidiomycota</taxon>
        <taxon>Pucciniomycotina</taxon>
        <taxon>Pucciniomycetes</taxon>
        <taxon>Pucciniales</taxon>
        <taxon>Sphaerophragmiaceae</taxon>
        <taxon>Austropuccinia</taxon>
    </lineage>
</organism>
<reference evidence="2" key="1">
    <citation type="submission" date="2021-03" db="EMBL/GenBank/DDBJ databases">
        <title>Draft genome sequence of rust myrtle Austropuccinia psidii MF-1, a brazilian biotype.</title>
        <authorList>
            <person name="Quecine M.C."/>
            <person name="Pachon D.M.R."/>
            <person name="Bonatelli M.L."/>
            <person name="Correr F.H."/>
            <person name="Franceschini L.M."/>
            <person name="Leite T.F."/>
            <person name="Margarido G.R.A."/>
            <person name="Almeida C.A."/>
            <person name="Ferrarezi J.A."/>
            <person name="Labate C.A."/>
        </authorList>
    </citation>
    <scope>NUCLEOTIDE SEQUENCE</scope>
    <source>
        <strain evidence="2">MF-1</strain>
    </source>
</reference>
<dbReference type="Proteomes" id="UP000765509">
    <property type="component" value="Unassembled WGS sequence"/>
</dbReference>
<dbReference type="AlphaFoldDB" id="A0A9Q3CDS5"/>
<name>A0A9Q3CDS5_9BASI</name>
<gene>
    <name evidence="2" type="ORF">O181_021507</name>
</gene>
<proteinExistence type="predicted"/>
<feature type="compositionally biased region" description="Basic residues" evidence="1">
    <location>
        <begin position="172"/>
        <end position="183"/>
    </location>
</feature>
<dbReference type="EMBL" id="AVOT02006520">
    <property type="protein sequence ID" value="MBW0481792.1"/>
    <property type="molecule type" value="Genomic_DNA"/>
</dbReference>
<keyword evidence="3" id="KW-1185">Reference proteome</keyword>
<protein>
    <submittedName>
        <fullName evidence="2">Uncharacterized protein</fullName>
    </submittedName>
</protein>
<evidence type="ECO:0000313" key="2">
    <source>
        <dbReference type="EMBL" id="MBW0481792.1"/>
    </source>
</evidence>
<sequence>MAQTPGNSTEFNEQPTSAPQSGSEISDMVSSCELGIEVESQSHEDNQYPPVLPESHPPSSQKPNFKSYKKEKTVEPCSLTEDAGQHDVIFIGEVEIISKEQFVSNIAHTIPRLEKIQNDSKIPDYVRQRISEAMSLLKMDLNNKSITNSIQKHQNGCLQYMGRCGGKGLGKRPNIHATKKTDKKNHTFEAEKDSRDQGDEMINVEVGHINNQSPHTESPPILNETIHDETPPTSPRNIQAFQEGTIKHDTMGQDMTDIIPNPEPKVSSSAKFQGVFLSRLKEFGDILNYHSNITQQS</sequence>
<evidence type="ECO:0000256" key="1">
    <source>
        <dbReference type="SAM" id="MobiDB-lite"/>
    </source>
</evidence>
<feature type="region of interest" description="Disordered" evidence="1">
    <location>
        <begin position="172"/>
        <end position="199"/>
    </location>
</feature>
<evidence type="ECO:0000313" key="3">
    <source>
        <dbReference type="Proteomes" id="UP000765509"/>
    </source>
</evidence>
<accession>A0A9Q3CDS5</accession>
<feature type="compositionally biased region" description="Polar residues" evidence="1">
    <location>
        <begin position="1"/>
        <end position="24"/>
    </location>
</feature>
<feature type="compositionally biased region" description="Basic and acidic residues" evidence="1">
    <location>
        <begin position="184"/>
        <end position="198"/>
    </location>
</feature>
<feature type="region of interest" description="Disordered" evidence="1">
    <location>
        <begin position="1"/>
        <end position="70"/>
    </location>
</feature>